<dbReference type="PANTHER" id="PTHR34547:SF1">
    <property type="entry name" value="YACP-LIKE NYN DOMAIN PROTEIN"/>
    <property type="match status" value="1"/>
</dbReference>
<name>A0A7G7MGC6_9PSEU</name>
<feature type="region of interest" description="Disordered" evidence="2">
    <location>
        <begin position="154"/>
        <end position="173"/>
    </location>
</feature>
<dbReference type="RefSeq" id="WP_185718589.1">
    <property type="nucleotide sequence ID" value="NZ_BAAAWI010000001.1"/>
</dbReference>
<dbReference type="KEGG" id="ppel:H6H00_27695"/>
<gene>
    <name evidence="3" type="ORF">H6H00_27695</name>
</gene>
<dbReference type="PANTHER" id="PTHR34547">
    <property type="entry name" value="YACP-LIKE NYN DOMAIN PROTEIN"/>
    <property type="match status" value="1"/>
</dbReference>
<keyword evidence="1" id="KW-0175">Coiled coil</keyword>
<protein>
    <submittedName>
        <fullName evidence="3">NYN domain-containing protein</fullName>
    </submittedName>
</protein>
<sequence>MSGTPAADGGDPVDWSRLPDAVRGRLADVAAAAVGGLPATEVPVPLRRLARFTPAKRAKLGGPALLAELASSTVFRTAVVAWWDEHRPGELAPASDDALTAAAAAVLVGDAAAADAVAAAARRGDVGELRAERDAALSRVDKLTTELERLRGELGEAREQARSAGEQRDAEYQQLRRRVSEQGAKLRAAIDGREAADRVVEEVRAAAAADLATARADADRERARAEQERRRADRAAAEVAAARQAAREARQADEVRLGLLVDTLGGAVAGLRRELALGGGGPRPGDLVTGAGTAAGGGAVDGLAALDALLAVPTVHLVVDGYNVSKTGYPELTLADQRTRLVGQLAALAARTGVEVTVVFDGAGVVAAPVRGSRGVRVLFSDKGVIADDVIRSLVAAEPQGRPVLVATSDGAVVRSVQRSGAYTVPSTAILTRLVRG</sequence>
<feature type="coiled-coil region" evidence="1">
    <location>
        <begin position="208"/>
        <end position="252"/>
    </location>
</feature>
<evidence type="ECO:0000256" key="2">
    <source>
        <dbReference type="SAM" id="MobiDB-lite"/>
    </source>
</evidence>
<proteinExistence type="predicted"/>
<dbReference type="Proteomes" id="UP000515728">
    <property type="component" value="Chromosome"/>
</dbReference>
<feature type="compositionally biased region" description="Basic and acidic residues" evidence="2">
    <location>
        <begin position="154"/>
        <end position="171"/>
    </location>
</feature>
<keyword evidence="4" id="KW-1185">Reference proteome</keyword>
<reference evidence="3 4" key="1">
    <citation type="submission" date="2020-08" db="EMBL/GenBank/DDBJ databases">
        <authorList>
            <person name="Mo P."/>
        </authorList>
    </citation>
    <scope>NUCLEOTIDE SEQUENCE [LARGE SCALE GENOMIC DNA]</scope>
    <source>
        <strain evidence="3 4">CGMCC 4.1532</strain>
    </source>
</reference>
<evidence type="ECO:0000256" key="1">
    <source>
        <dbReference type="SAM" id="Coils"/>
    </source>
</evidence>
<evidence type="ECO:0000313" key="4">
    <source>
        <dbReference type="Proteomes" id="UP000515728"/>
    </source>
</evidence>
<accession>A0A7G7MGC6</accession>
<dbReference type="Pfam" id="PF05991">
    <property type="entry name" value="NYN_YacP"/>
    <property type="match status" value="1"/>
</dbReference>
<evidence type="ECO:0000313" key="3">
    <source>
        <dbReference type="EMBL" id="QNG51837.1"/>
    </source>
</evidence>
<dbReference type="InterPro" id="IPR010298">
    <property type="entry name" value="YacP-like"/>
</dbReference>
<dbReference type="EMBL" id="CP060131">
    <property type="protein sequence ID" value="QNG51837.1"/>
    <property type="molecule type" value="Genomic_DNA"/>
</dbReference>
<organism evidence="3 4">
    <name type="scientific">Pseudonocardia petroleophila</name>
    <dbReference type="NCBI Taxonomy" id="37331"/>
    <lineage>
        <taxon>Bacteria</taxon>
        <taxon>Bacillati</taxon>
        <taxon>Actinomycetota</taxon>
        <taxon>Actinomycetes</taxon>
        <taxon>Pseudonocardiales</taxon>
        <taxon>Pseudonocardiaceae</taxon>
        <taxon>Pseudonocardia</taxon>
    </lineage>
</organism>
<dbReference type="AlphaFoldDB" id="A0A7G7MGC6"/>